<protein>
    <recommendedName>
        <fullName evidence="3">UBX domain-containing protein</fullName>
    </recommendedName>
</protein>
<evidence type="ECO:0000313" key="5">
    <source>
        <dbReference type="EMBL" id="CAF1388000.1"/>
    </source>
</evidence>
<dbReference type="InterPro" id="IPR036249">
    <property type="entry name" value="Thioredoxin-like_sf"/>
</dbReference>
<dbReference type="InterPro" id="IPR029071">
    <property type="entry name" value="Ubiquitin-like_domsf"/>
</dbReference>
<accession>A0A813WM60</accession>
<dbReference type="InterPro" id="IPR006577">
    <property type="entry name" value="UAS"/>
</dbReference>
<evidence type="ECO:0000256" key="2">
    <source>
        <dbReference type="SAM" id="MobiDB-lite"/>
    </source>
</evidence>
<feature type="region of interest" description="Disordered" evidence="2">
    <location>
        <begin position="318"/>
        <end position="346"/>
    </location>
</feature>
<gene>
    <name evidence="4" type="ORF">EDS130_LOCUS7424</name>
    <name evidence="5" type="ORF">XAT740_LOCUS33444</name>
</gene>
<dbReference type="Gene3D" id="1.10.8.10">
    <property type="entry name" value="DNA helicase RuvA subunit, C-terminal domain"/>
    <property type="match status" value="1"/>
</dbReference>
<dbReference type="PANTHER" id="PTHR23322:SF1">
    <property type="entry name" value="FAS-ASSOCIATED FACTOR 2"/>
    <property type="match status" value="1"/>
</dbReference>
<evidence type="ECO:0000259" key="3">
    <source>
        <dbReference type="PROSITE" id="PS50033"/>
    </source>
</evidence>
<dbReference type="OrthoDB" id="1026733at2759"/>
<dbReference type="SUPFAM" id="SSF52833">
    <property type="entry name" value="Thioredoxin-like"/>
    <property type="match status" value="1"/>
</dbReference>
<feature type="region of interest" description="Disordered" evidence="2">
    <location>
        <begin position="55"/>
        <end position="77"/>
    </location>
</feature>
<name>A0A813WM60_ADIRI</name>
<dbReference type="PROSITE" id="PS50033">
    <property type="entry name" value="UBX"/>
    <property type="match status" value="1"/>
</dbReference>
<evidence type="ECO:0000256" key="1">
    <source>
        <dbReference type="ARBA" id="ARBA00023054"/>
    </source>
</evidence>
<proteinExistence type="predicted"/>
<dbReference type="Proteomes" id="UP000663852">
    <property type="component" value="Unassembled WGS sequence"/>
</dbReference>
<dbReference type="Pfam" id="PF00789">
    <property type="entry name" value="UBX"/>
    <property type="match status" value="1"/>
</dbReference>
<dbReference type="AlphaFoldDB" id="A0A813WM60"/>
<feature type="domain" description="UBX" evidence="3">
    <location>
        <begin position="374"/>
        <end position="436"/>
    </location>
</feature>
<dbReference type="PANTHER" id="PTHR23322">
    <property type="entry name" value="FAS-ASSOCIATED PROTEIN"/>
    <property type="match status" value="1"/>
</dbReference>
<dbReference type="Pfam" id="PF21021">
    <property type="entry name" value="FAF1"/>
    <property type="match status" value="1"/>
</dbReference>
<dbReference type="InterPro" id="IPR050730">
    <property type="entry name" value="UBX_domain-protein"/>
</dbReference>
<dbReference type="GO" id="GO:0043130">
    <property type="term" value="F:ubiquitin binding"/>
    <property type="evidence" value="ECO:0007669"/>
    <property type="project" value="TreeGrafter"/>
</dbReference>
<evidence type="ECO:0000313" key="4">
    <source>
        <dbReference type="EMBL" id="CAF0853207.1"/>
    </source>
</evidence>
<dbReference type="GO" id="GO:0005783">
    <property type="term" value="C:endoplasmic reticulum"/>
    <property type="evidence" value="ECO:0007669"/>
    <property type="project" value="TreeGrafter"/>
</dbReference>
<evidence type="ECO:0000313" key="7">
    <source>
        <dbReference type="Proteomes" id="UP000663852"/>
    </source>
</evidence>
<dbReference type="Gene3D" id="3.10.20.90">
    <property type="entry name" value="Phosphatidylinositol 3-kinase Catalytic Subunit, Chain A, domain 1"/>
    <property type="match status" value="1"/>
</dbReference>
<dbReference type="SUPFAM" id="SSF54236">
    <property type="entry name" value="Ubiquitin-like"/>
    <property type="match status" value="1"/>
</dbReference>
<dbReference type="EMBL" id="CAJNOR010003193">
    <property type="protein sequence ID" value="CAF1388000.1"/>
    <property type="molecule type" value="Genomic_DNA"/>
</dbReference>
<dbReference type="InterPro" id="IPR001012">
    <property type="entry name" value="UBX_dom"/>
</dbReference>
<dbReference type="EMBL" id="CAJNOJ010000022">
    <property type="protein sequence ID" value="CAF0853207.1"/>
    <property type="molecule type" value="Genomic_DNA"/>
</dbReference>
<dbReference type="Pfam" id="PF14555">
    <property type="entry name" value="UBA_4"/>
    <property type="match status" value="1"/>
</dbReference>
<organism evidence="4 7">
    <name type="scientific">Adineta ricciae</name>
    <name type="common">Rotifer</name>
    <dbReference type="NCBI Taxonomy" id="249248"/>
    <lineage>
        <taxon>Eukaryota</taxon>
        <taxon>Metazoa</taxon>
        <taxon>Spiralia</taxon>
        <taxon>Gnathifera</taxon>
        <taxon>Rotifera</taxon>
        <taxon>Eurotatoria</taxon>
        <taxon>Bdelloidea</taxon>
        <taxon>Adinetida</taxon>
        <taxon>Adinetidae</taxon>
        <taxon>Adineta</taxon>
    </lineage>
</organism>
<dbReference type="InterPro" id="IPR049483">
    <property type="entry name" value="FAF1_2-like_UAS"/>
</dbReference>
<sequence>MEVGDLTEEQSNALSRFREFTHIDSVETCRQYLAAHEWDVERAIETALISNSDLPLTTHDDNERITTDPIPSAPPMPSPFLHQSTPRRPVSDTVPTNQNTENPILRLLRLPLAFLYAFYLQIEPYIPWSILRILGSFVQSLLWSPAPTDPLVEIDDYCTYFDNQYGTEHPAFYRGKLSQALRDAQREVRLLFIYLHEKNSPLCDRFCREVLCEDALRTIIGDNILWSASRDTQEGAQASRLLHTNSFPCVCIVAHHGSQQTVQLKLDRYTDASEFLAELINGVQNADQTLQYNRDRRDTRTSRDRLLEEQNAAYMDSMRADQEKAEQRLQEENERRKLEEAQRRMQEEQEKKLRKFMEFRDRIKQSFPEEPSATETDTVQVSIRLPDTEPIRRRFRRSDPARLLFEFAWTDSNVPDQFELLWGYPRKRYQYEQMSDQCISDVMTGSTETCYLEKIDEENN</sequence>
<reference evidence="4" key="1">
    <citation type="submission" date="2021-02" db="EMBL/GenBank/DDBJ databases">
        <authorList>
            <person name="Nowell W R."/>
        </authorList>
    </citation>
    <scope>NUCLEOTIDE SEQUENCE</scope>
</reference>
<keyword evidence="1" id="KW-0175">Coiled coil</keyword>
<keyword evidence="6" id="KW-1185">Reference proteome</keyword>
<dbReference type="Proteomes" id="UP000663828">
    <property type="component" value="Unassembled WGS sequence"/>
</dbReference>
<comment type="caution">
    <text evidence="4">The sequence shown here is derived from an EMBL/GenBank/DDBJ whole genome shotgun (WGS) entry which is preliminary data.</text>
</comment>
<evidence type="ECO:0000313" key="6">
    <source>
        <dbReference type="Proteomes" id="UP000663828"/>
    </source>
</evidence>
<dbReference type="GO" id="GO:0036503">
    <property type="term" value="P:ERAD pathway"/>
    <property type="evidence" value="ECO:0007669"/>
    <property type="project" value="TreeGrafter"/>
</dbReference>
<dbReference type="Gene3D" id="3.40.30.10">
    <property type="entry name" value="Glutaredoxin"/>
    <property type="match status" value="1"/>
</dbReference>
<dbReference type="SMART" id="SM00594">
    <property type="entry name" value="UAS"/>
    <property type="match status" value="1"/>
</dbReference>